<protein>
    <recommendedName>
        <fullName evidence="7">ABC transporter domain-containing protein</fullName>
    </recommendedName>
</protein>
<feature type="domain" description="ABC transporter" evidence="7">
    <location>
        <begin position="7"/>
        <end position="244"/>
    </location>
</feature>
<keyword evidence="5" id="KW-1278">Translocase</keyword>
<evidence type="ECO:0000256" key="5">
    <source>
        <dbReference type="ARBA" id="ARBA00022967"/>
    </source>
</evidence>
<proteinExistence type="inferred from homology"/>
<evidence type="ECO:0000256" key="2">
    <source>
        <dbReference type="ARBA" id="ARBA00022448"/>
    </source>
</evidence>
<dbReference type="FunFam" id="3.40.50.300:FF:000134">
    <property type="entry name" value="Iron-enterobactin ABC transporter ATP-binding protein"/>
    <property type="match status" value="1"/>
</dbReference>
<dbReference type="SMART" id="SM00382">
    <property type="entry name" value="AAA"/>
    <property type="match status" value="1"/>
</dbReference>
<evidence type="ECO:0000256" key="6">
    <source>
        <dbReference type="ARBA" id="ARBA00037066"/>
    </source>
</evidence>
<comment type="function">
    <text evidence="6">Part of the ABC transporter complex HmuTUV involved in hemin import. Responsible for energy coupling to the transport system.</text>
</comment>
<dbReference type="SUPFAM" id="SSF52540">
    <property type="entry name" value="P-loop containing nucleoside triphosphate hydrolases"/>
    <property type="match status" value="1"/>
</dbReference>
<evidence type="ECO:0000256" key="1">
    <source>
        <dbReference type="ARBA" id="ARBA00005417"/>
    </source>
</evidence>
<evidence type="ECO:0000259" key="7">
    <source>
        <dbReference type="PROSITE" id="PS50893"/>
    </source>
</evidence>
<keyword evidence="3" id="KW-0547">Nucleotide-binding</keyword>
<dbReference type="AlphaFoldDB" id="A0A2K8U8A1"/>
<sequence>MKGAAVLEARDLHFGYPGAGAAVLAGVSLALRPGEVVALLGANGSGKSTLLRLLLGLLRPGRGTLCLEGRPWAAWRRRERARRVAYVPQIHQVPFPYLVRDLVALGRIPQRGLLRTLGADDRDAVARALERLHITHLAERPYHELSGGERQLCLIARALVQEAQVIVMDEPVTGLDYGHQWRLLALIRELAAAGRAVIMSTHYPDHALNAANRVLLLHAGRLAADGPPEAVVTPANLLLLTGLAVSAHRIPGGPLALVPELVTTWRAAHG</sequence>
<name>A0A2K8U8A1_9GAMM</name>
<dbReference type="InterPro" id="IPR027417">
    <property type="entry name" value="P-loop_NTPase"/>
</dbReference>
<dbReference type="RefSeq" id="WP_100919534.1">
    <property type="nucleotide sequence ID" value="NZ_CP020370.1"/>
</dbReference>
<dbReference type="PANTHER" id="PTHR42794:SF1">
    <property type="entry name" value="HEMIN IMPORT ATP-BINDING PROTEIN HMUV"/>
    <property type="match status" value="1"/>
</dbReference>
<dbReference type="Proteomes" id="UP000232638">
    <property type="component" value="Chromosome"/>
</dbReference>
<gene>
    <name evidence="8" type="ORF">THSYN_12930</name>
</gene>
<keyword evidence="2" id="KW-0813">Transport</keyword>
<dbReference type="OrthoDB" id="6461291at2"/>
<dbReference type="InterPro" id="IPR003593">
    <property type="entry name" value="AAA+_ATPase"/>
</dbReference>
<dbReference type="PROSITE" id="PS50893">
    <property type="entry name" value="ABC_TRANSPORTER_2"/>
    <property type="match status" value="1"/>
</dbReference>
<dbReference type="EMBL" id="CP020370">
    <property type="protein sequence ID" value="AUB81777.1"/>
    <property type="molecule type" value="Genomic_DNA"/>
</dbReference>
<keyword evidence="9" id="KW-1185">Reference proteome</keyword>
<evidence type="ECO:0000256" key="3">
    <source>
        <dbReference type="ARBA" id="ARBA00022741"/>
    </source>
</evidence>
<evidence type="ECO:0000313" key="9">
    <source>
        <dbReference type="Proteomes" id="UP000232638"/>
    </source>
</evidence>
<accession>A0A2K8U8A1</accession>
<dbReference type="InterPro" id="IPR003439">
    <property type="entry name" value="ABC_transporter-like_ATP-bd"/>
</dbReference>
<dbReference type="KEGG" id="tsy:THSYN_12930"/>
<dbReference type="GO" id="GO:0005524">
    <property type="term" value="F:ATP binding"/>
    <property type="evidence" value="ECO:0007669"/>
    <property type="project" value="UniProtKB-KW"/>
</dbReference>
<organism evidence="8 9">
    <name type="scientific">Candidatus Thiodictyon syntrophicum</name>
    <dbReference type="NCBI Taxonomy" id="1166950"/>
    <lineage>
        <taxon>Bacteria</taxon>
        <taxon>Pseudomonadati</taxon>
        <taxon>Pseudomonadota</taxon>
        <taxon>Gammaproteobacteria</taxon>
        <taxon>Chromatiales</taxon>
        <taxon>Chromatiaceae</taxon>
        <taxon>Thiodictyon</taxon>
    </lineage>
</organism>
<dbReference type="PANTHER" id="PTHR42794">
    <property type="entry name" value="HEMIN IMPORT ATP-BINDING PROTEIN HMUV"/>
    <property type="match status" value="1"/>
</dbReference>
<dbReference type="Pfam" id="PF00005">
    <property type="entry name" value="ABC_tran"/>
    <property type="match status" value="1"/>
</dbReference>
<dbReference type="Gene3D" id="3.40.50.300">
    <property type="entry name" value="P-loop containing nucleotide triphosphate hydrolases"/>
    <property type="match status" value="1"/>
</dbReference>
<evidence type="ECO:0000256" key="4">
    <source>
        <dbReference type="ARBA" id="ARBA00022840"/>
    </source>
</evidence>
<comment type="similarity">
    <text evidence="1">Belongs to the ABC transporter superfamily.</text>
</comment>
<evidence type="ECO:0000313" key="8">
    <source>
        <dbReference type="EMBL" id="AUB81777.1"/>
    </source>
</evidence>
<reference evidence="8 9" key="1">
    <citation type="submission" date="2017-03" db="EMBL/GenBank/DDBJ databases">
        <title>Complete genome sequence of Candidatus 'Thiodictyon syntrophicum' sp. nov. strain Cad16T, a photolithoautotroph purple sulfur bacterium isolated from an alpine meromictic lake.</title>
        <authorList>
            <person name="Luedin S.M."/>
            <person name="Pothier J.F."/>
            <person name="Danza F."/>
            <person name="Storelli N."/>
            <person name="Wittwer M."/>
            <person name="Tonolla M."/>
        </authorList>
    </citation>
    <scope>NUCLEOTIDE SEQUENCE [LARGE SCALE GENOMIC DNA]</scope>
    <source>
        <strain evidence="8 9">Cad16T</strain>
    </source>
</reference>
<dbReference type="GO" id="GO:0016887">
    <property type="term" value="F:ATP hydrolysis activity"/>
    <property type="evidence" value="ECO:0007669"/>
    <property type="project" value="InterPro"/>
</dbReference>
<keyword evidence="4" id="KW-0067">ATP-binding</keyword>